<dbReference type="AlphaFoldDB" id="A0A1H4AHP7"/>
<protein>
    <submittedName>
        <fullName evidence="1">Alpha,alpha-trehalase</fullName>
    </submittedName>
</protein>
<reference evidence="1 2" key="1">
    <citation type="submission" date="2016-10" db="EMBL/GenBank/DDBJ databases">
        <authorList>
            <person name="de Groot N.N."/>
        </authorList>
    </citation>
    <scope>NUCLEOTIDE SEQUENCE [LARGE SCALE GENOMIC DNA]</scope>
    <source>
        <strain evidence="1 2">DSM 25383</strain>
    </source>
</reference>
<evidence type="ECO:0000313" key="1">
    <source>
        <dbReference type="EMBL" id="SEA35258.1"/>
    </source>
</evidence>
<dbReference type="GO" id="GO:0005993">
    <property type="term" value="P:trehalose catabolic process"/>
    <property type="evidence" value="ECO:0007669"/>
    <property type="project" value="TreeGrafter"/>
</dbReference>
<organism evidence="1 2">
    <name type="scientific">Alistipes timonensis JC136</name>
    <dbReference type="NCBI Taxonomy" id="1033731"/>
    <lineage>
        <taxon>Bacteria</taxon>
        <taxon>Pseudomonadati</taxon>
        <taxon>Bacteroidota</taxon>
        <taxon>Bacteroidia</taxon>
        <taxon>Bacteroidales</taxon>
        <taxon>Rikenellaceae</taxon>
        <taxon>Alistipes</taxon>
    </lineage>
</organism>
<dbReference type="PANTHER" id="PTHR23403">
    <property type="entry name" value="TREHALASE"/>
    <property type="match status" value="1"/>
</dbReference>
<dbReference type="PROSITE" id="PS51257">
    <property type="entry name" value="PROKAR_LIPOPROTEIN"/>
    <property type="match status" value="1"/>
</dbReference>
<keyword evidence="2" id="KW-1185">Reference proteome</keyword>
<dbReference type="PRINTS" id="PR00744">
    <property type="entry name" value="GLHYDRLASE37"/>
</dbReference>
<dbReference type="Pfam" id="PF01204">
    <property type="entry name" value="Trehalase"/>
    <property type="match status" value="1"/>
</dbReference>
<dbReference type="PANTHER" id="PTHR23403:SF6">
    <property type="entry name" value="CYTOSOLIC NEUTRAL TREHALASE-RELATED"/>
    <property type="match status" value="1"/>
</dbReference>
<dbReference type="Proteomes" id="UP000183253">
    <property type="component" value="Unassembled WGS sequence"/>
</dbReference>
<dbReference type="InterPro" id="IPR012341">
    <property type="entry name" value="6hp_glycosidase-like_sf"/>
</dbReference>
<evidence type="ECO:0000313" key="2">
    <source>
        <dbReference type="Proteomes" id="UP000183253"/>
    </source>
</evidence>
<sequence>MNVIRIIRGCTLALTFVSCGNRPSVPHGEIARVRDFIRTSWDTSVQYNPVDSQSLIGLPRPYTVPSVSQTFQELYYWDTYFTNEGLVRDGCLDLAKNNTENMLYLVDRYGYMPNGSRTWYLNRSQPPFLCMMVDRVFEETGDRKWLAGAFATLQKEYDFWMTQRITPVGLNCYSSSADDELKQEFVTTGGQRLGTDFRNRGLSDAEILRLGAHFAAEAESGWDFNPRFERRCEDFCPVDLNANLYFYETLFARYALLTGDTVAAETWKKRAEKRRGLINRYCLGEDGVYYDYDFVNDRRSTVVSGAVFSLLYAGIPDAEQARTLVEKALGRLEFEYGIAVCEDKPYEYDYQWSYPNTWPPVVYLAIRGLDTYGYGEDARRIAEKYVAMVVKTFGETRNLWEKYNVREGNINVSNEYDMPTMLGWSAGTFIYASDYLDGKIDNQSKH</sequence>
<proteinExistence type="predicted"/>
<dbReference type="EMBL" id="FNRI01000003">
    <property type="protein sequence ID" value="SEA35258.1"/>
    <property type="molecule type" value="Genomic_DNA"/>
</dbReference>
<dbReference type="GO" id="GO:0004555">
    <property type="term" value="F:alpha,alpha-trehalase activity"/>
    <property type="evidence" value="ECO:0007669"/>
    <property type="project" value="InterPro"/>
</dbReference>
<dbReference type="InterPro" id="IPR001661">
    <property type="entry name" value="Glyco_hydro_37"/>
</dbReference>
<dbReference type="STRING" id="1033731.SAMN05444145_10313"/>
<gene>
    <name evidence="1" type="ORF">SAMN05444145_10313</name>
</gene>
<name>A0A1H4AHP7_9BACT</name>
<dbReference type="OrthoDB" id="106887at2"/>
<dbReference type="SUPFAM" id="SSF48208">
    <property type="entry name" value="Six-hairpin glycosidases"/>
    <property type="match status" value="1"/>
</dbReference>
<accession>A0A1H4AHP7</accession>
<dbReference type="Gene3D" id="1.50.10.10">
    <property type="match status" value="1"/>
</dbReference>
<dbReference type="RefSeq" id="WP_010261198.1">
    <property type="nucleotide sequence ID" value="NZ_CAEG01000010.1"/>
</dbReference>
<dbReference type="InterPro" id="IPR008928">
    <property type="entry name" value="6-hairpin_glycosidase_sf"/>
</dbReference>